<accession>A0AAW1R854</accession>
<evidence type="ECO:0000313" key="3">
    <source>
        <dbReference type="EMBL" id="KAK9829804.1"/>
    </source>
</evidence>
<feature type="region of interest" description="Disordered" evidence="1">
    <location>
        <begin position="1500"/>
        <end position="1523"/>
    </location>
</feature>
<name>A0AAW1R854_9CHLO</name>
<dbReference type="EMBL" id="JALJOR010000001">
    <property type="protein sequence ID" value="KAK9829804.1"/>
    <property type="molecule type" value="Genomic_DNA"/>
</dbReference>
<evidence type="ECO:0000313" key="4">
    <source>
        <dbReference type="Proteomes" id="UP001489004"/>
    </source>
</evidence>
<keyword evidence="4" id="KW-1185">Reference proteome</keyword>
<proteinExistence type="predicted"/>
<comment type="caution">
    <text evidence="3">The sequence shown here is derived from an EMBL/GenBank/DDBJ whole genome shotgun (WGS) entry which is preliminary data.</text>
</comment>
<feature type="domain" description="Integrator complex subunit 1 INTS2-binding" evidence="2">
    <location>
        <begin position="850"/>
        <end position="1013"/>
    </location>
</feature>
<evidence type="ECO:0000256" key="1">
    <source>
        <dbReference type="SAM" id="MobiDB-lite"/>
    </source>
</evidence>
<dbReference type="InterPro" id="IPR038902">
    <property type="entry name" value="INTS1"/>
</dbReference>
<protein>
    <recommendedName>
        <fullName evidence="2">Integrator complex subunit 1 INTS2-binding domain-containing protein</fullName>
    </recommendedName>
</protein>
<dbReference type="Proteomes" id="UP001489004">
    <property type="component" value="Unassembled WGS sequence"/>
</dbReference>
<evidence type="ECO:0000259" key="2">
    <source>
        <dbReference type="Pfam" id="PF22929"/>
    </source>
</evidence>
<dbReference type="GO" id="GO:0034474">
    <property type="term" value="P:U2 snRNA 3'-end processing"/>
    <property type="evidence" value="ECO:0007669"/>
    <property type="project" value="InterPro"/>
</dbReference>
<dbReference type="PANTHER" id="PTHR21224:SF1">
    <property type="entry name" value="INTEGRATOR COMPLEX SUBUNIT 1"/>
    <property type="match status" value="1"/>
</dbReference>
<dbReference type="Pfam" id="PF22929">
    <property type="entry name" value="INTS1_INTS2-bd"/>
    <property type="match status" value="1"/>
</dbReference>
<feature type="region of interest" description="Disordered" evidence="1">
    <location>
        <begin position="1"/>
        <end position="51"/>
    </location>
</feature>
<organism evidence="3 4">
    <name type="scientific">[Myrmecia] bisecta</name>
    <dbReference type="NCBI Taxonomy" id="41462"/>
    <lineage>
        <taxon>Eukaryota</taxon>
        <taxon>Viridiplantae</taxon>
        <taxon>Chlorophyta</taxon>
        <taxon>core chlorophytes</taxon>
        <taxon>Trebouxiophyceae</taxon>
        <taxon>Trebouxiales</taxon>
        <taxon>Trebouxiaceae</taxon>
        <taxon>Myrmecia</taxon>
    </lineage>
</organism>
<dbReference type="InterPro" id="IPR053966">
    <property type="entry name" value="INTS1_INTS2-bd"/>
</dbReference>
<sequence length="1523" mass="162025">MTPAGSPTGSPAPVQRAPHATPAVRRDPAAQLAEPASQRTEGVRGGAELAGDGQDVEAELDIVHGILQAKKQNRVAEMDRLFCHALRTCAENPLAPSRYHYLSVAAAAKLVPQVAGLEASYRMLLSFLSPATAGSGGGGGGLSGKRSPLLALLAACLLQRTLASVPDWPKDLVLAYIEDLFGARLWAEHESARLFVDSLQTAFPPHPDAAQQTGSAAEGAPPVNRYGNVRIRQEVKDAFLRRLQQMLSNPAMRDNTKMFVALLSSGCRWPEGRALAAAQLEGLLNQTSQFRAGTQLLDVLLGSICQLEQGDMNAMASILALRVKAMHASLYSRALERLSCRRGEYLAIALTTFINQDVREKGSKGHLMQCLATCIRAAVNGTQESGPLAEGTVELVLATILQDVISSDETRPRVRDLCKRLVKAVAPQLHVGRLCAALLQPPPALVDQPPLFKETVLGEITEQAANIAEAAMVWCGQVVQAALPGLPSDRFKSLVTRMLFLEPNHSAYFTPGEAFGDTEATALALLTWHTPVKEDTLTHVILLGLTPTPLIPGDGLLVVEALLKRMAGQALSGGRLPAEPLVHDMHLLHAVTRLCIYLPPEGPLEPEEGVAPPPKLAYEALWWVGMRCCVLLATLGMQTVGRAALEQLPTVRVLMEMLVTHSATYPVLRDDATVAAAEQAEEGEKAADAEAVEALVRHQALCGALWQPPPAQNLMRLEPATAARQPPPNVAMDLFALDSSFRLGQALRSCQDPNLLAQITKRQTLEAAWPWLRKVLATDAGLLERLPPAWFPHLFFKLHSPAVSMPPEIPTRLAALLADCLARAQPSSANALESEHEAEEAAGIISRAAIEFFGQQLAARSPSLRGRAVTCLHHILAQLARTRPDAGSPNAMQADGSAGVPMPSDAMEQPGWLQVLASLPAAPDFLQMLLPHISQAVERESDPATLTMYLEFMHRHAPPSPSPASAAAAAARLLHHRPLLAAHLLGMPSATGQASAAAAVMLAIFSAVASTAHSLAAIVAAYRSQGCEAGAPFLSALSRIGPAAATLVKDMEMLEPAEPEEPVEGSEPLGQQPLYTSGQLVAVWRQLLDAGDGAVPPAEYWNIRQGLTCLAGQNLRPNWSWLGVVLRACQGSQDLREALVCDLLLLLDSDLQVAKHQEVLLATLQSALQPELPQAAAPTRLGVARTQLVHVLHKSDWCTRQAIANAVLALHTPEPLQATSTVSQLLTFMPASGSALVDLCLLESAAPIVDSQAGAADQVRNSTNSAGESSRPRIPLLVTAARQNATILEAIISRLALHSAATTDHSHVQASVSSAAVGWQPCARQLAAQLYLLFPTSSSALSGLVHSSLLRVCSLDAGQGQAGLGLACELGRHHPALLLPHLAALAGRIQPATAALNTAKPDERSATFGMLMKVLALLDILCPTMASQTAAPCHHAATTRHTQSALQESVGPDLHASIAAEPFPPMILDQAGQQDTHTLPDEVAPLYEGYLKHMQEEQYEEEPAMAPLNQAVGEGCDSSGKDS</sequence>
<gene>
    <name evidence="3" type="ORF">WJX72_007988</name>
</gene>
<dbReference type="GO" id="GO:0032039">
    <property type="term" value="C:integrator complex"/>
    <property type="evidence" value="ECO:0007669"/>
    <property type="project" value="InterPro"/>
</dbReference>
<dbReference type="PANTHER" id="PTHR21224">
    <property type="entry name" value="INTEGRATOR COMPLEX SUBUNIT 1"/>
    <property type="match status" value="1"/>
</dbReference>
<reference evidence="3 4" key="1">
    <citation type="journal article" date="2024" name="Nat. Commun.">
        <title>Phylogenomics reveals the evolutionary origins of lichenization in chlorophyte algae.</title>
        <authorList>
            <person name="Puginier C."/>
            <person name="Libourel C."/>
            <person name="Otte J."/>
            <person name="Skaloud P."/>
            <person name="Haon M."/>
            <person name="Grisel S."/>
            <person name="Petersen M."/>
            <person name="Berrin J.G."/>
            <person name="Delaux P.M."/>
            <person name="Dal Grande F."/>
            <person name="Keller J."/>
        </authorList>
    </citation>
    <scope>NUCLEOTIDE SEQUENCE [LARGE SCALE GENOMIC DNA]</scope>
    <source>
        <strain evidence="3 4">SAG 2043</strain>
    </source>
</reference>